<evidence type="ECO:0000313" key="9">
    <source>
        <dbReference type="Proteomes" id="UP000221011"/>
    </source>
</evidence>
<protein>
    <recommendedName>
        <fullName evidence="6">alanine transaminase</fullName>
        <ecNumber evidence="6">2.6.1.2</ecNumber>
    </recommendedName>
</protein>
<dbReference type="GO" id="GO:0004021">
    <property type="term" value="F:L-alanine:2-oxoglutarate aminotransferase activity"/>
    <property type="evidence" value="ECO:0007669"/>
    <property type="project" value="UniProtKB-EC"/>
</dbReference>
<keyword evidence="4 8" id="KW-0808">Transferase</keyword>
<keyword evidence="9" id="KW-1185">Reference proteome</keyword>
<dbReference type="SUPFAM" id="SSF53383">
    <property type="entry name" value="PLP-dependent transferases"/>
    <property type="match status" value="1"/>
</dbReference>
<accession>A0A291QNG3</accession>
<gene>
    <name evidence="8" type="ORF">KY5_7997</name>
</gene>
<dbReference type="PANTHER" id="PTHR43488:SF2">
    <property type="entry name" value="GLUTAMATE-PYRUVATE AMINOTRANSFERASE ALAA"/>
    <property type="match status" value="1"/>
</dbReference>
<name>A0A291QNG3_9ACTN</name>
<evidence type="ECO:0000256" key="6">
    <source>
        <dbReference type="ARBA" id="ARBA00026106"/>
    </source>
</evidence>
<dbReference type="InterPro" id="IPR015424">
    <property type="entry name" value="PyrdxlP-dep_Trfase"/>
</dbReference>
<dbReference type="EC" id="2.6.1.2" evidence="6"/>
<organism evidence="8 9">
    <name type="scientific">Streptomyces formicae</name>
    <dbReference type="NCBI Taxonomy" id="1616117"/>
    <lineage>
        <taxon>Bacteria</taxon>
        <taxon>Bacillati</taxon>
        <taxon>Actinomycetota</taxon>
        <taxon>Actinomycetes</taxon>
        <taxon>Kitasatosporales</taxon>
        <taxon>Streptomycetaceae</taxon>
        <taxon>Streptomyces</taxon>
    </lineage>
</organism>
<dbReference type="EMBL" id="CP022685">
    <property type="protein sequence ID" value="ATL33015.1"/>
    <property type="molecule type" value="Genomic_DNA"/>
</dbReference>
<keyword evidence="3 8" id="KW-0032">Aminotransferase</keyword>
<dbReference type="KEGG" id="sfk:KY5_7997"/>
<reference evidence="8 9" key="1">
    <citation type="submission" date="2017-08" db="EMBL/GenBank/DDBJ databases">
        <title>Complete Genome Sequence of Streptomyces formicae KY5, the formicamycin producer.</title>
        <authorList>
            <person name="Holmes N.A."/>
            <person name="Devine R."/>
            <person name="Qin Z."/>
            <person name="Seipke R.F."/>
            <person name="Wilkinson B."/>
            <person name="Hutchings M.I."/>
        </authorList>
    </citation>
    <scope>NUCLEOTIDE SEQUENCE [LARGE SCALE GENOMIC DNA]</scope>
    <source>
        <strain evidence="8 9">KY5</strain>
    </source>
</reference>
<evidence type="ECO:0000256" key="3">
    <source>
        <dbReference type="ARBA" id="ARBA00022576"/>
    </source>
</evidence>
<proteinExistence type="inferred from homology"/>
<comment type="cofactor">
    <cofactor evidence="1">
        <name>pyridoxal 5'-phosphate</name>
        <dbReference type="ChEBI" id="CHEBI:597326"/>
    </cofactor>
</comment>
<feature type="domain" description="Aminotransferase class I/classII large" evidence="7">
    <location>
        <begin position="1"/>
        <end position="251"/>
    </location>
</feature>
<dbReference type="Proteomes" id="UP000221011">
    <property type="component" value="Chromosome"/>
</dbReference>
<dbReference type="Pfam" id="PF00155">
    <property type="entry name" value="Aminotran_1_2"/>
    <property type="match status" value="1"/>
</dbReference>
<dbReference type="InterPro" id="IPR015421">
    <property type="entry name" value="PyrdxlP-dep_Trfase_major"/>
</dbReference>
<keyword evidence="5" id="KW-0663">Pyridoxal phosphate</keyword>
<dbReference type="CDD" id="cd00609">
    <property type="entry name" value="AAT_like"/>
    <property type="match status" value="1"/>
</dbReference>
<dbReference type="GO" id="GO:0030170">
    <property type="term" value="F:pyridoxal phosphate binding"/>
    <property type="evidence" value="ECO:0007669"/>
    <property type="project" value="InterPro"/>
</dbReference>
<dbReference type="AlphaFoldDB" id="A0A291QNG3"/>
<evidence type="ECO:0000256" key="1">
    <source>
        <dbReference type="ARBA" id="ARBA00001933"/>
    </source>
</evidence>
<dbReference type="Gene3D" id="3.90.1150.10">
    <property type="entry name" value="Aspartate Aminotransferase, domain 1"/>
    <property type="match status" value="1"/>
</dbReference>
<dbReference type="PANTHER" id="PTHR43488">
    <property type="entry name" value="GLUTAMATE-PYRUVATE AMINOTRANSFERASE ALAA"/>
    <property type="match status" value="1"/>
</dbReference>
<sequence length="266" mass="28974">MYYRCDERQGWQPDADHLRDRITARTVALVTNTPHNPTGAVWNAATLRTLADIARSRELLLMAEEIYAHITYDAEHTVLAALAPDVPCVTFSGLSKICCIPGFRSAWMAVSGPRAATHAYTEAVTQLASLRLCPNVPAQHAIPPALASIHRTQNDLTGHAGPLRERLNTAWEALSDIPTLTCARPRGAFYLFPCITSAAALPHDSTVADTLLRDHGVLVAPGSDFHLTSGDHIRLSALAEPATIDEAMERIAHHFDTSIATPRSRH</sequence>
<evidence type="ECO:0000256" key="2">
    <source>
        <dbReference type="ARBA" id="ARBA00007441"/>
    </source>
</evidence>
<dbReference type="InterPro" id="IPR015422">
    <property type="entry name" value="PyrdxlP-dep_Trfase_small"/>
</dbReference>
<evidence type="ECO:0000259" key="7">
    <source>
        <dbReference type="Pfam" id="PF00155"/>
    </source>
</evidence>
<comment type="similarity">
    <text evidence="2">Belongs to the class-I pyridoxal-phosphate-dependent aminotransferase family.</text>
</comment>
<dbReference type="InterPro" id="IPR051926">
    <property type="entry name" value="Ala_Aminotransferase"/>
</dbReference>
<dbReference type="InterPro" id="IPR004839">
    <property type="entry name" value="Aminotransferase_I/II_large"/>
</dbReference>
<evidence type="ECO:0000256" key="5">
    <source>
        <dbReference type="ARBA" id="ARBA00022898"/>
    </source>
</evidence>
<evidence type="ECO:0000256" key="4">
    <source>
        <dbReference type="ARBA" id="ARBA00022679"/>
    </source>
</evidence>
<dbReference type="Gene3D" id="3.40.640.10">
    <property type="entry name" value="Type I PLP-dependent aspartate aminotransferase-like (Major domain)"/>
    <property type="match status" value="1"/>
</dbReference>
<evidence type="ECO:0000313" key="8">
    <source>
        <dbReference type="EMBL" id="ATL33015.1"/>
    </source>
</evidence>